<evidence type="ECO:0000313" key="1">
    <source>
        <dbReference type="EMBL" id="GFD16506.1"/>
    </source>
</evidence>
<proteinExistence type="predicted"/>
<feature type="non-terminal residue" evidence="1">
    <location>
        <position position="41"/>
    </location>
</feature>
<organism evidence="1">
    <name type="scientific">Tanacetum cinerariifolium</name>
    <name type="common">Dalmatian daisy</name>
    <name type="synonym">Chrysanthemum cinerariifolium</name>
    <dbReference type="NCBI Taxonomy" id="118510"/>
    <lineage>
        <taxon>Eukaryota</taxon>
        <taxon>Viridiplantae</taxon>
        <taxon>Streptophyta</taxon>
        <taxon>Embryophyta</taxon>
        <taxon>Tracheophyta</taxon>
        <taxon>Spermatophyta</taxon>
        <taxon>Magnoliopsida</taxon>
        <taxon>eudicotyledons</taxon>
        <taxon>Gunneridae</taxon>
        <taxon>Pentapetalae</taxon>
        <taxon>asterids</taxon>
        <taxon>campanulids</taxon>
        <taxon>Asterales</taxon>
        <taxon>Asteraceae</taxon>
        <taxon>Asteroideae</taxon>
        <taxon>Anthemideae</taxon>
        <taxon>Anthemidinae</taxon>
        <taxon>Tanacetum</taxon>
    </lineage>
</organism>
<accession>A0A699U5A0</accession>
<sequence length="41" mass="4411">MGWGQGHMGRSGEGLGTVPVWWGCIGMAGEEGRFWAGKFVK</sequence>
<dbReference type="EMBL" id="BKCJ011293684">
    <property type="protein sequence ID" value="GFD16506.1"/>
    <property type="molecule type" value="Genomic_DNA"/>
</dbReference>
<protein>
    <submittedName>
        <fullName evidence="1">Uncharacterized protein</fullName>
    </submittedName>
</protein>
<dbReference type="AlphaFoldDB" id="A0A699U5A0"/>
<comment type="caution">
    <text evidence="1">The sequence shown here is derived from an EMBL/GenBank/DDBJ whole genome shotgun (WGS) entry which is preliminary data.</text>
</comment>
<gene>
    <name evidence="1" type="ORF">Tci_888475</name>
</gene>
<reference evidence="1" key="1">
    <citation type="journal article" date="2019" name="Sci. Rep.">
        <title>Draft genome of Tanacetum cinerariifolium, the natural source of mosquito coil.</title>
        <authorList>
            <person name="Yamashiro T."/>
            <person name="Shiraishi A."/>
            <person name="Satake H."/>
            <person name="Nakayama K."/>
        </authorList>
    </citation>
    <scope>NUCLEOTIDE SEQUENCE</scope>
</reference>
<name>A0A699U5A0_TANCI</name>